<name>A0ABQ6HA43_9GAMM</name>
<dbReference type="InterPro" id="IPR011257">
    <property type="entry name" value="DNA_glycosylase"/>
</dbReference>
<reference evidence="1 2" key="1">
    <citation type="submission" date="2023-03" db="EMBL/GenBank/DDBJ databases">
        <title>Draft genome sequence of Thalassotalea eurytherma JCM 18482T.</title>
        <authorList>
            <person name="Sawabe T."/>
        </authorList>
    </citation>
    <scope>NUCLEOTIDE SEQUENCE [LARGE SCALE GENOMIC DNA]</scope>
    <source>
        <strain evidence="1 2">JCM 18482</strain>
    </source>
</reference>
<accession>A0ABQ6HA43</accession>
<dbReference type="InterPro" id="IPR023170">
    <property type="entry name" value="HhH_base_excis_C"/>
</dbReference>
<proteinExistence type="predicted"/>
<dbReference type="Proteomes" id="UP001157133">
    <property type="component" value="Unassembled WGS sequence"/>
</dbReference>
<dbReference type="Gene3D" id="1.10.1670.10">
    <property type="entry name" value="Helix-hairpin-Helix base-excision DNA repair enzymes (C-terminal)"/>
    <property type="match status" value="1"/>
</dbReference>
<dbReference type="SUPFAM" id="SSF48150">
    <property type="entry name" value="DNA-glycosylase"/>
    <property type="match status" value="1"/>
</dbReference>
<sequence length="109" mass="12117">MGKNVLEVEQKLLKVVPAKFKVDVHHWLILHGRYTCTARRPNVAFVSLNNCVSLRIKPNNALLLFLTSTVIANLGAKLTNMNLVHISENPISDFAIPNTDFGKLLKVIG</sequence>
<gene>
    <name evidence="1" type="ORF">theurythT_30880</name>
</gene>
<evidence type="ECO:0000313" key="2">
    <source>
        <dbReference type="Proteomes" id="UP001157133"/>
    </source>
</evidence>
<evidence type="ECO:0000313" key="1">
    <source>
        <dbReference type="EMBL" id="GLX83635.1"/>
    </source>
</evidence>
<protein>
    <recommendedName>
        <fullName evidence="3">RadC-like JAB domain-containing protein</fullName>
    </recommendedName>
</protein>
<dbReference type="EMBL" id="BSSU01000018">
    <property type="protein sequence ID" value="GLX83635.1"/>
    <property type="molecule type" value="Genomic_DNA"/>
</dbReference>
<evidence type="ECO:0008006" key="3">
    <source>
        <dbReference type="Google" id="ProtNLM"/>
    </source>
</evidence>
<keyword evidence="2" id="KW-1185">Reference proteome</keyword>
<comment type="caution">
    <text evidence="1">The sequence shown here is derived from an EMBL/GenBank/DDBJ whole genome shotgun (WGS) entry which is preliminary data.</text>
</comment>
<organism evidence="1 2">
    <name type="scientific">Thalassotalea eurytherma</name>
    <dbReference type="NCBI Taxonomy" id="1144278"/>
    <lineage>
        <taxon>Bacteria</taxon>
        <taxon>Pseudomonadati</taxon>
        <taxon>Pseudomonadota</taxon>
        <taxon>Gammaproteobacteria</taxon>
        <taxon>Alteromonadales</taxon>
        <taxon>Colwelliaceae</taxon>
        <taxon>Thalassotalea</taxon>
    </lineage>
</organism>